<feature type="transmembrane region" description="Helical" evidence="11">
    <location>
        <begin position="59"/>
        <end position="79"/>
    </location>
</feature>
<evidence type="ECO:0000256" key="10">
    <source>
        <dbReference type="ARBA" id="ARBA00035686"/>
    </source>
</evidence>
<gene>
    <name evidence="12" type="ORF">EOS_33835</name>
</gene>
<evidence type="ECO:0000256" key="7">
    <source>
        <dbReference type="ARBA" id="ARBA00022989"/>
    </source>
</evidence>
<keyword evidence="13" id="KW-1185">Reference proteome</keyword>
<sequence>MNGVKSNMSIAQLRTKLQALGSSSALGGMLPVLISIVVLSIVFQSLNGKFLTATNLTNLMLQVSGTGTIAVGVVLVLLLGEIDLSVGALSGTAGALLGVLYVNNELNAVLAIVLVVVAALAWGAAQGLIVTFFRLPAFVVTLAALLALQGVQNLLLGPTITINFPYSGGVAKLTSTFLSPLQSWVVAGAIVACIVVTQLLRAREHAEAGSADFRRAILRIVITSAATIAAVAVLNSDRGVPLVMLLFIGIVVSTDWVIRRTVYGRHVMAVGGDIEAARRSGVAVQRIRISVFALGAGLAAFGGILSASRLIAATGSAGGGDVLINAIAAAVIGGTSLFGGRGTVYSALLGILVIGGISNGMDLLNLSPGVKFVVTGAVLMLAVITDALAKRGRTAR</sequence>
<feature type="transmembrane region" description="Helical" evidence="11">
    <location>
        <begin position="344"/>
        <end position="364"/>
    </location>
</feature>
<dbReference type="PATRIC" id="fig|908627.4.peg.7570"/>
<dbReference type="Pfam" id="PF02653">
    <property type="entry name" value="BPD_transp_2"/>
    <property type="match status" value="1"/>
</dbReference>
<feature type="transmembrane region" description="Helical" evidence="11">
    <location>
        <begin position="240"/>
        <end position="258"/>
    </location>
</feature>
<evidence type="ECO:0000256" key="9">
    <source>
        <dbReference type="ARBA" id="ARBA00035611"/>
    </source>
</evidence>
<evidence type="ECO:0000256" key="1">
    <source>
        <dbReference type="ARBA" id="ARBA00004651"/>
    </source>
</evidence>
<evidence type="ECO:0000256" key="8">
    <source>
        <dbReference type="ARBA" id="ARBA00023136"/>
    </source>
</evidence>
<keyword evidence="6 11" id="KW-0812">Transmembrane</keyword>
<comment type="caution">
    <text evidence="12">The sequence shown here is derived from an EMBL/GenBank/DDBJ whole genome shotgun (WGS) entry which is preliminary data.</text>
</comment>
<comment type="subcellular location">
    <subcellularLocation>
        <location evidence="1">Cell membrane</location>
        <topology evidence="1">Multi-pass membrane protein</topology>
    </subcellularLocation>
</comment>
<dbReference type="GO" id="GO:0022857">
    <property type="term" value="F:transmembrane transporter activity"/>
    <property type="evidence" value="ECO:0007669"/>
    <property type="project" value="InterPro"/>
</dbReference>
<name>A0A0J1CM84_9BURK</name>
<dbReference type="GO" id="GO:0005886">
    <property type="term" value="C:plasma membrane"/>
    <property type="evidence" value="ECO:0007669"/>
    <property type="project" value="UniProtKB-SubCell"/>
</dbReference>
<evidence type="ECO:0000256" key="6">
    <source>
        <dbReference type="ARBA" id="ARBA00022692"/>
    </source>
</evidence>
<keyword evidence="5" id="KW-0762">Sugar transport</keyword>
<dbReference type="EMBL" id="AEJF01000200">
    <property type="protein sequence ID" value="KLU21837.1"/>
    <property type="molecule type" value="Genomic_DNA"/>
</dbReference>
<proteinExistence type="predicted"/>
<keyword evidence="3" id="KW-1003">Cell membrane</keyword>
<evidence type="ECO:0000256" key="2">
    <source>
        <dbReference type="ARBA" id="ARBA00022448"/>
    </source>
</evidence>
<comment type="function">
    <text evidence="9">Part of the binding-protein-dependent transport system for D-xylose. Probably responsible for the translocation of the substrate across the membrane.</text>
</comment>
<feature type="transmembrane region" description="Helical" evidence="11">
    <location>
        <begin position="20"/>
        <end position="43"/>
    </location>
</feature>
<dbReference type="PANTHER" id="PTHR32196:SF32">
    <property type="entry name" value="XYLOSE TRANSPORT SYSTEM PERMEASE PROTEIN XYLH"/>
    <property type="match status" value="1"/>
</dbReference>
<feature type="transmembrane region" description="Helical" evidence="11">
    <location>
        <begin position="181"/>
        <end position="200"/>
    </location>
</feature>
<feature type="transmembrane region" description="Helical" evidence="11">
    <location>
        <begin position="137"/>
        <end position="161"/>
    </location>
</feature>
<evidence type="ECO:0000256" key="5">
    <source>
        <dbReference type="ARBA" id="ARBA00022597"/>
    </source>
</evidence>
<evidence type="ECO:0000256" key="4">
    <source>
        <dbReference type="ARBA" id="ARBA00022519"/>
    </source>
</evidence>
<feature type="transmembrane region" description="Helical" evidence="11">
    <location>
        <begin position="86"/>
        <end position="102"/>
    </location>
</feature>
<dbReference type="AlphaFoldDB" id="A0A0J1CM84"/>
<evidence type="ECO:0000313" key="13">
    <source>
        <dbReference type="Proteomes" id="UP000035963"/>
    </source>
</evidence>
<keyword evidence="8 11" id="KW-0472">Membrane</keyword>
<dbReference type="PANTHER" id="PTHR32196">
    <property type="entry name" value="ABC TRANSPORTER PERMEASE PROTEIN YPHD-RELATED-RELATED"/>
    <property type="match status" value="1"/>
</dbReference>
<dbReference type="InterPro" id="IPR001851">
    <property type="entry name" value="ABC_transp_permease"/>
</dbReference>
<feature type="transmembrane region" description="Helical" evidence="11">
    <location>
        <begin position="287"/>
        <end position="305"/>
    </location>
</feature>
<reference evidence="12 13" key="1">
    <citation type="journal article" date="2015" name="Genome Announc.">
        <title>Draft Genome Sequence of Burkholderia sp. Strain PML1(12), an Ectomycorrhizosphere-Inhabiting Bacterium with Effective Mineral-Weathering Ability.</title>
        <authorList>
            <person name="Uroz S."/>
            <person name="Oger P."/>
        </authorList>
    </citation>
    <scope>NUCLEOTIDE SEQUENCE [LARGE SCALE GENOMIC DNA]</scope>
    <source>
        <strain evidence="13">PML1(12)</strain>
    </source>
</reference>
<dbReference type="CDD" id="cd06579">
    <property type="entry name" value="TM_PBP1_transp_AraH_like"/>
    <property type="match status" value="1"/>
</dbReference>
<keyword evidence="7 11" id="KW-1133">Transmembrane helix</keyword>
<feature type="transmembrane region" description="Helical" evidence="11">
    <location>
        <begin position="311"/>
        <end position="332"/>
    </location>
</feature>
<organism evidence="12 13">
    <name type="scientific">Caballeronia mineralivorans PML1(12)</name>
    <dbReference type="NCBI Taxonomy" id="908627"/>
    <lineage>
        <taxon>Bacteria</taxon>
        <taxon>Pseudomonadati</taxon>
        <taxon>Pseudomonadota</taxon>
        <taxon>Betaproteobacteria</taxon>
        <taxon>Burkholderiales</taxon>
        <taxon>Burkholderiaceae</taxon>
        <taxon>Caballeronia</taxon>
    </lineage>
</organism>
<keyword evidence="2" id="KW-0813">Transport</keyword>
<feature type="transmembrane region" description="Helical" evidence="11">
    <location>
        <begin position="216"/>
        <end position="234"/>
    </location>
</feature>
<protein>
    <recommendedName>
        <fullName evidence="10">Xylose transport system permease protein XylH</fullName>
    </recommendedName>
</protein>
<feature type="transmembrane region" description="Helical" evidence="11">
    <location>
        <begin position="370"/>
        <end position="389"/>
    </location>
</feature>
<evidence type="ECO:0000256" key="3">
    <source>
        <dbReference type="ARBA" id="ARBA00022475"/>
    </source>
</evidence>
<accession>A0A0J1CM84</accession>
<dbReference type="Proteomes" id="UP000035963">
    <property type="component" value="Unassembled WGS sequence"/>
</dbReference>
<evidence type="ECO:0000313" key="12">
    <source>
        <dbReference type="EMBL" id="KLU21837.1"/>
    </source>
</evidence>
<keyword evidence="4" id="KW-0997">Cell inner membrane</keyword>
<feature type="transmembrane region" description="Helical" evidence="11">
    <location>
        <begin position="108"/>
        <end position="130"/>
    </location>
</feature>
<evidence type="ECO:0000256" key="11">
    <source>
        <dbReference type="SAM" id="Phobius"/>
    </source>
</evidence>